<dbReference type="CDD" id="cd00170">
    <property type="entry name" value="SEC14"/>
    <property type="match status" value="1"/>
</dbReference>
<dbReference type="RefSeq" id="XP_017991373.1">
    <property type="nucleotide sequence ID" value="XM_018136212.1"/>
</dbReference>
<accession>A0A0M8MUA7</accession>
<dbReference type="SMART" id="SM00516">
    <property type="entry name" value="SEC14"/>
    <property type="match status" value="1"/>
</dbReference>
<dbReference type="Proteomes" id="UP000037751">
    <property type="component" value="Unassembled WGS sequence"/>
</dbReference>
<dbReference type="InterPro" id="IPR011990">
    <property type="entry name" value="TPR-like_helical_dom_sf"/>
</dbReference>
<dbReference type="SUPFAM" id="SSF52087">
    <property type="entry name" value="CRAL/TRIO domain"/>
    <property type="match status" value="1"/>
</dbReference>
<feature type="region of interest" description="Disordered" evidence="1">
    <location>
        <begin position="680"/>
        <end position="702"/>
    </location>
</feature>
<feature type="compositionally biased region" description="Basic and acidic residues" evidence="1">
    <location>
        <begin position="44"/>
        <end position="53"/>
    </location>
</feature>
<feature type="region of interest" description="Disordered" evidence="1">
    <location>
        <begin position="1"/>
        <end position="24"/>
    </location>
</feature>
<feature type="compositionally biased region" description="Basic residues" evidence="1">
    <location>
        <begin position="536"/>
        <end position="554"/>
    </location>
</feature>
<dbReference type="InterPro" id="IPR036865">
    <property type="entry name" value="CRAL-TRIO_dom_sf"/>
</dbReference>
<dbReference type="Gene3D" id="1.25.40.10">
    <property type="entry name" value="Tetratricopeptide repeat domain"/>
    <property type="match status" value="1"/>
</dbReference>
<feature type="domain" description="CRAL-TRIO" evidence="2">
    <location>
        <begin position="163"/>
        <end position="323"/>
    </location>
</feature>
<keyword evidence="4" id="KW-1185">Reference proteome</keyword>
<gene>
    <name evidence="3" type="ORF">Malapachy_1712</name>
</gene>
<dbReference type="EMBL" id="LGAV01000005">
    <property type="protein sequence ID" value="KOS13741.1"/>
    <property type="molecule type" value="Genomic_DNA"/>
</dbReference>
<feature type="region of interest" description="Disordered" evidence="1">
    <location>
        <begin position="1371"/>
        <end position="1415"/>
    </location>
</feature>
<dbReference type="InterPro" id="IPR001251">
    <property type="entry name" value="CRAL-TRIO_dom"/>
</dbReference>
<dbReference type="InterPro" id="IPR036273">
    <property type="entry name" value="CRAL/TRIO_N_dom_sf"/>
</dbReference>
<feature type="compositionally biased region" description="Acidic residues" evidence="1">
    <location>
        <begin position="680"/>
        <end position="693"/>
    </location>
</feature>
<sequence>MSAITNDLGEQVPEGYSGNLKPEQEKSLKELWRRLFTVFETNVERSEELERQGGPKAAQTGNELASNTTSKEDAKKPKDDAKKAQELKSVDEALNKYGGKYLHQAMWDATKMDSPDQLLLRFLRARNFDVDRALGMAIAAIQFRLDVNVEELLFKGEEGLKDVPGFLNQFRRGISYIEGNTDKNELPIYFIHVARHFTNAQKIEVLQQFVVLAMENARMLCTSPIEKVVIVFDMEGFGLKNMDWQCVLFIVKCLEAFYPESLQRVYVHGAPWLFKGIWAALQPLLDPNVQAKIKFSNKAHELEEYVPKSRFRKGMGGTLDWDWSYPEPQAGENVMLQDVETKHQILDEYKDLQEQYEEVTLEWLNGSEEAADRRKVLHKQLRLKYYQLAPYVRAVNVYQRTKVLRNDFTVEWTYPQLDGSVEKQTVNDRHNVPALIQWLRDHGEDTLEESVGGTKSPAALAPAACMPAEAKNATPPSRPSKKKASMSGKAVAGAAGAGAVAAGAASNARKGSRKPAPIIDGDSASASAPTEDHATQPHRRRGHPRHRKHRKKRTSAAAGAAAGGVSIPRAAEHHDEPEEHDDFTHDELEHEDLAHEDLSHDELTHDDVTHDDISHDDISHDDINHDDINHDAEEHDASHEGGIAAGVAAGVSSAVAGGAAMLGLSSRRESADTQFESADEFLDDDDEDWGEVEEERHAVEHDYAEDFDLDDDEQSMLSDDEHDASIPDTVIAPSYVNGKASLAECQQTEAELRADLEAAHEAMQLFLNSDMQRAEEMCMQGAQTRLYRAAGMGVINTVKSLMTFDPEDMQIAMKCCKHTRDIASVLRKKKRKLSNLLPGKNDTASMTLLQQHAELVYAESVLCKAIVGILYSGDTVGLVREAMGLRTAYIVLRDLLKMVESADHAAEKANRSGQPSSRTIDEDLRSGVYFGMGSCMLVLSLLEPRMLKFMEGVGFVGDRRKAMELFERAGGWSRQRREPALSASQEGVRRPLCDLAILIYHLVISANVPVPDVDLAFADRVLSWNLHRFPQGTFYLFFSAMLYSSQALPEKAIECYRTAIEAQREYKQLHHLCYWKLSLTYLTTCDYDQAYECYDVLSRESNWSKAIYQYAKAAMLYESSPMRRGQAEAIISTVPKLVKKMAGRHLPFERFVTLKAASFSRLSMYGLPAMEFSYLWHCLAQAPVFMLVSEQLSRIDHIIDALEQYDSPASFAGGASDFFSVYCLAFFLRGVALRYIAFPEKFSVVRPPTGHKLNLAEVAEDAVHSFEKVFEHAEHLDAVDRYIVYFAHYELGSLYAAQGDVAKARHELELVRSRKPLVAQDAGRFRSGKAAYPLSHVCQMRASVVLETLGQGPTASSSRATPTRTLTQRLRGGMSVPSPANGAQAKSAAVPAAPGGSSSSNTDSGRLARLSRLIS</sequence>
<dbReference type="InterPro" id="IPR019412">
    <property type="entry name" value="IML2/TPR_39"/>
</dbReference>
<feature type="compositionally biased region" description="Polar residues" evidence="1">
    <location>
        <begin position="59"/>
        <end position="69"/>
    </location>
</feature>
<dbReference type="PANTHER" id="PTHR31859">
    <property type="entry name" value="TETRATRICOPEPTIDE REPEAT PROTEIN 39 FAMILY MEMBER"/>
    <property type="match status" value="1"/>
</dbReference>
<dbReference type="Pfam" id="PF00650">
    <property type="entry name" value="CRAL_TRIO"/>
    <property type="match status" value="1"/>
</dbReference>
<dbReference type="SUPFAM" id="SSF48452">
    <property type="entry name" value="TPR-like"/>
    <property type="match status" value="1"/>
</dbReference>
<feature type="compositionally biased region" description="Low complexity" evidence="1">
    <location>
        <begin position="1382"/>
        <end position="1400"/>
    </location>
</feature>
<dbReference type="Pfam" id="PF03765">
    <property type="entry name" value="CRAL_TRIO_N"/>
    <property type="match status" value="1"/>
</dbReference>
<dbReference type="GeneID" id="28728087"/>
<evidence type="ECO:0000256" key="1">
    <source>
        <dbReference type="SAM" id="MobiDB-lite"/>
    </source>
</evidence>
<dbReference type="GO" id="GO:0005741">
    <property type="term" value="C:mitochondrial outer membrane"/>
    <property type="evidence" value="ECO:0007669"/>
    <property type="project" value="TreeGrafter"/>
</dbReference>
<dbReference type="Pfam" id="PF10300">
    <property type="entry name" value="Iml2-TPR_39"/>
    <property type="match status" value="1"/>
</dbReference>
<protein>
    <submittedName>
        <fullName evidence="3">Csr1-phosphatidylinositol transfer protein</fullName>
    </submittedName>
</protein>
<dbReference type="PANTHER" id="PTHR31859:SF1">
    <property type="entry name" value="TETRATRICOPEPTIDE REPEAT PROTEIN 39C"/>
    <property type="match status" value="1"/>
</dbReference>
<name>A0A0M8MUA7_9BASI</name>
<feature type="region of interest" description="Disordered" evidence="1">
    <location>
        <begin position="469"/>
        <end position="488"/>
    </location>
</feature>
<evidence type="ECO:0000313" key="4">
    <source>
        <dbReference type="Proteomes" id="UP000037751"/>
    </source>
</evidence>
<reference evidence="3 4" key="1">
    <citation type="submission" date="2015-07" db="EMBL/GenBank/DDBJ databases">
        <title>Draft Genome Sequence of Malassezia furfur CBS1878 and Malassezia pachydermatis CBS1879.</title>
        <authorList>
            <person name="Triana S."/>
            <person name="Ohm R."/>
            <person name="Gonzalez A."/>
            <person name="DeCock H."/>
            <person name="Restrepo S."/>
            <person name="Celis A."/>
        </authorList>
    </citation>
    <scope>NUCLEOTIDE SEQUENCE [LARGE SCALE GENOMIC DNA]</scope>
    <source>
        <strain evidence="3 4">CBS 1879</strain>
    </source>
</reference>
<dbReference type="GO" id="GO:0005829">
    <property type="term" value="C:cytosol"/>
    <property type="evidence" value="ECO:0007669"/>
    <property type="project" value="TreeGrafter"/>
</dbReference>
<evidence type="ECO:0000259" key="2">
    <source>
        <dbReference type="PROSITE" id="PS50191"/>
    </source>
</evidence>
<dbReference type="SMART" id="SM01100">
    <property type="entry name" value="CRAL_TRIO_N"/>
    <property type="match status" value="1"/>
</dbReference>
<dbReference type="InterPro" id="IPR011074">
    <property type="entry name" value="CRAL/TRIO_N_dom"/>
</dbReference>
<dbReference type="OrthoDB" id="43460at2759"/>
<dbReference type="VEuPathDB" id="FungiDB:Malapachy_1712"/>
<dbReference type="GO" id="GO:0005634">
    <property type="term" value="C:nucleus"/>
    <property type="evidence" value="ECO:0007669"/>
    <property type="project" value="TreeGrafter"/>
</dbReference>
<proteinExistence type="predicted"/>
<feature type="compositionally biased region" description="Basic and acidic residues" evidence="1">
    <location>
        <begin position="70"/>
        <end position="87"/>
    </location>
</feature>
<dbReference type="Gene3D" id="3.40.525.10">
    <property type="entry name" value="CRAL-TRIO lipid binding domain"/>
    <property type="match status" value="1"/>
</dbReference>
<evidence type="ECO:0000313" key="3">
    <source>
        <dbReference type="EMBL" id="KOS13741.1"/>
    </source>
</evidence>
<feature type="region of interest" description="Disordered" evidence="1">
    <location>
        <begin position="504"/>
        <end position="565"/>
    </location>
</feature>
<comment type="caution">
    <text evidence="3">The sequence shown here is derived from an EMBL/GenBank/DDBJ whole genome shotgun (WGS) entry which is preliminary data.</text>
</comment>
<feature type="region of interest" description="Disordered" evidence="1">
    <location>
        <begin position="44"/>
        <end position="87"/>
    </location>
</feature>
<organism evidence="3 4">
    <name type="scientific">Malassezia pachydermatis</name>
    <dbReference type="NCBI Taxonomy" id="77020"/>
    <lineage>
        <taxon>Eukaryota</taxon>
        <taxon>Fungi</taxon>
        <taxon>Dikarya</taxon>
        <taxon>Basidiomycota</taxon>
        <taxon>Ustilaginomycotina</taxon>
        <taxon>Malasseziomycetes</taxon>
        <taxon>Malasseziales</taxon>
        <taxon>Malasseziaceae</taxon>
        <taxon>Malassezia</taxon>
    </lineage>
</organism>
<dbReference type="STRING" id="77020.A0A0M8MUA7"/>
<dbReference type="PROSITE" id="PS50191">
    <property type="entry name" value="CRAL_TRIO"/>
    <property type="match status" value="1"/>
</dbReference>
<dbReference type="SUPFAM" id="SSF46938">
    <property type="entry name" value="CRAL/TRIO N-terminal domain"/>
    <property type="match status" value="1"/>
</dbReference>